<organism evidence="2 3">
    <name type="scientific">Delitschia confertaspora ATCC 74209</name>
    <dbReference type="NCBI Taxonomy" id="1513339"/>
    <lineage>
        <taxon>Eukaryota</taxon>
        <taxon>Fungi</taxon>
        <taxon>Dikarya</taxon>
        <taxon>Ascomycota</taxon>
        <taxon>Pezizomycotina</taxon>
        <taxon>Dothideomycetes</taxon>
        <taxon>Pleosporomycetidae</taxon>
        <taxon>Pleosporales</taxon>
        <taxon>Delitschiaceae</taxon>
        <taxon>Delitschia</taxon>
    </lineage>
</organism>
<comment type="caution">
    <text evidence="2">The sequence shown here is derived from an EMBL/GenBank/DDBJ whole genome shotgun (WGS) entry which is preliminary data.</text>
</comment>
<reference evidence="2" key="1">
    <citation type="journal article" date="2020" name="Stud. Mycol.">
        <title>101 Dothideomycetes genomes: a test case for predicting lifestyles and emergence of pathogens.</title>
        <authorList>
            <person name="Haridas S."/>
            <person name="Albert R."/>
            <person name="Binder M."/>
            <person name="Bloem J."/>
            <person name="Labutti K."/>
            <person name="Salamov A."/>
            <person name="Andreopoulos B."/>
            <person name="Baker S."/>
            <person name="Barry K."/>
            <person name="Bills G."/>
            <person name="Bluhm B."/>
            <person name="Cannon C."/>
            <person name="Castanera R."/>
            <person name="Culley D."/>
            <person name="Daum C."/>
            <person name="Ezra D."/>
            <person name="Gonzalez J."/>
            <person name="Henrissat B."/>
            <person name="Kuo A."/>
            <person name="Liang C."/>
            <person name="Lipzen A."/>
            <person name="Lutzoni F."/>
            <person name="Magnuson J."/>
            <person name="Mondo S."/>
            <person name="Nolan M."/>
            <person name="Ohm R."/>
            <person name="Pangilinan J."/>
            <person name="Park H.-J."/>
            <person name="Ramirez L."/>
            <person name="Alfaro M."/>
            <person name="Sun H."/>
            <person name="Tritt A."/>
            <person name="Yoshinaga Y."/>
            <person name="Zwiers L.-H."/>
            <person name="Turgeon B."/>
            <person name="Goodwin S."/>
            <person name="Spatafora J."/>
            <person name="Crous P."/>
            <person name="Grigoriev I."/>
        </authorList>
    </citation>
    <scope>NUCLEOTIDE SEQUENCE</scope>
    <source>
        <strain evidence="2">ATCC 74209</strain>
    </source>
</reference>
<protein>
    <submittedName>
        <fullName evidence="2">Uncharacterized protein</fullName>
    </submittedName>
</protein>
<gene>
    <name evidence="2" type="ORF">GQ43DRAFT_278625</name>
</gene>
<sequence>MLGLFDTFEWNMNGINHSSTWTSTLVVLRDQKQYLEGLLSNTATTLNALRDKQSRYERALSNNQTAPRSKKKKIQHSKWRTGKTIEICENEERILVDCLQVCQNSIHTLETICNPGHYSSTAAVLATTPSPVTYSTSATTDFEWSRWPDNQDRSQFPKGSRICGIPHEIPPEVTDVTDFYIKRRSPLPPRSQNSQAAVPPVPPNSAFEPAFKTEKSSTLSPKAAVFEPSAIQYVKEDDSAYADLDKLTISGLLAPNYMPETTLKRRFSDTAVDQLFDRLRTSPAV</sequence>
<evidence type="ECO:0000256" key="1">
    <source>
        <dbReference type="SAM" id="MobiDB-lite"/>
    </source>
</evidence>
<keyword evidence="3" id="KW-1185">Reference proteome</keyword>
<dbReference type="EMBL" id="ML993910">
    <property type="protein sequence ID" value="KAF2203186.1"/>
    <property type="molecule type" value="Genomic_DNA"/>
</dbReference>
<accession>A0A9P4JRT9</accession>
<dbReference type="Proteomes" id="UP000799536">
    <property type="component" value="Unassembled WGS sequence"/>
</dbReference>
<evidence type="ECO:0000313" key="2">
    <source>
        <dbReference type="EMBL" id="KAF2203186.1"/>
    </source>
</evidence>
<name>A0A9P4JRT9_9PLEO</name>
<dbReference type="AlphaFoldDB" id="A0A9P4JRT9"/>
<evidence type="ECO:0000313" key="3">
    <source>
        <dbReference type="Proteomes" id="UP000799536"/>
    </source>
</evidence>
<dbReference type="OrthoDB" id="3904016at2759"/>
<feature type="region of interest" description="Disordered" evidence="1">
    <location>
        <begin position="185"/>
        <end position="206"/>
    </location>
</feature>
<proteinExistence type="predicted"/>